<name>A0A518RFI8_9SPHN</name>
<dbReference type="Gene3D" id="2.60.40.1120">
    <property type="entry name" value="Carboxypeptidase-like, regulatory domain"/>
    <property type="match status" value="1"/>
</dbReference>
<organism evidence="9 10">
    <name type="scientific">Sphingomonas suaedae</name>
    <dbReference type="NCBI Taxonomy" id="2599297"/>
    <lineage>
        <taxon>Bacteria</taxon>
        <taxon>Pseudomonadati</taxon>
        <taxon>Pseudomonadota</taxon>
        <taxon>Alphaproteobacteria</taxon>
        <taxon>Sphingomonadales</taxon>
        <taxon>Sphingomonadaceae</taxon>
        <taxon>Sphingomonas</taxon>
    </lineage>
</organism>
<proteinExistence type="inferred from homology"/>
<dbReference type="InterPro" id="IPR036942">
    <property type="entry name" value="Beta-barrel_TonB_sf"/>
</dbReference>
<keyword evidence="4" id="KW-0408">Iron</keyword>
<dbReference type="Pfam" id="PF07715">
    <property type="entry name" value="Plug"/>
    <property type="match status" value="1"/>
</dbReference>
<keyword evidence="2" id="KW-0813">Transport</keyword>
<evidence type="ECO:0000256" key="2">
    <source>
        <dbReference type="ARBA" id="ARBA00022448"/>
    </source>
</evidence>
<keyword evidence="3" id="KW-0406">Ion transport</keyword>
<dbReference type="InterPro" id="IPR037066">
    <property type="entry name" value="Plug_dom_sf"/>
</dbReference>
<dbReference type="EMBL" id="CP042239">
    <property type="protein sequence ID" value="QDX26196.1"/>
    <property type="molecule type" value="Genomic_DNA"/>
</dbReference>
<evidence type="ECO:0000256" key="1">
    <source>
        <dbReference type="ARBA" id="ARBA00004442"/>
    </source>
</evidence>
<dbReference type="Proteomes" id="UP000318055">
    <property type="component" value="Chromosome"/>
</dbReference>
<comment type="subcellular location">
    <subcellularLocation>
        <location evidence="1 7">Cell outer membrane</location>
    </subcellularLocation>
</comment>
<evidence type="ECO:0000256" key="6">
    <source>
        <dbReference type="ARBA" id="ARBA00023237"/>
    </source>
</evidence>
<evidence type="ECO:0000256" key="3">
    <source>
        <dbReference type="ARBA" id="ARBA00022496"/>
    </source>
</evidence>
<protein>
    <submittedName>
        <fullName evidence="9">Outer membrane beta-barrel protein</fullName>
    </submittedName>
</protein>
<dbReference type="SUPFAM" id="SSF56935">
    <property type="entry name" value="Porins"/>
    <property type="match status" value="1"/>
</dbReference>
<evidence type="ECO:0000259" key="8">
    <source>
        <dbReference type="SMART" id="SM00965"/>
    </source>
</evidence>
<sequence>MAEHQPPIIQPMNAHASGNSGDDFVHFKSMLGCGVAVAAVTLSTAAAAQTINFDIPEQSLPAAISAFGRQTGLQIVAPAAGFEQVRSRALSGRMDARVALRRLIAGTGLEIASDQGGVIVLRASGARAPGPSTGASVTAARAGQSAGRRTGEGVIAGQVIDPATGEYLRNAIVEVRAADGRSRTVTSGDRGEYRLAGVPAGPAQLRISYTGYADQTATVDVRPGETVRYDASLGATGRAQAAGDEEVVIVAGVLEGDARAIMDQRQSMDIKNNLSTESYGDIADGNPAEFIKYMTGVDTDGTTGSAVNVQLRGLPAAMTGVTFNGVGLASADANNGADTSRAFSFEGLSLAGIDSIEISKTTSADVDANSPAGTVNIRTKRAFDRRGRRVTVQLSGATHWNMWDKQSRSGPGEGGYNGRKFLPNGLVEYSDTFFDRRLGIVASVSQTNTYIEREQITAGRNYVPTAISPDPLAITTITLLEAPRETARFAASLNMDFKATDNLIFSLVSAYNRSSVWQDSLQPVFTTGARTRGVEGDAALDITTQQSATANTLSVNRTATYKINKGLTLSPSVEFRTDRLILDGNLLYSDSTSDYEPLRKGAVAGFTSSITSRGNFSAQRENLVDQNWDIRQLSGADWSDSASFTLSGTPTIRTDNGQYAATRFTGGQANLAWMTEFGAVPIVFKSGFKLRNAVYDFDDQGGNYLYRYVGPLSNAELLAAVRSSNQLSYGDTGVTVASLSGSSDIYLPSPYKLGSMFLNNPEEWEPTQTATQWYDSNVANKRHFEEKTTAAYVMGTAELTPTLKFRAGLRWERTDTTALEFDPLSAEEVAAAGYAVSASTGRATTIAGLEYQYLSRPKVERTGNYDYFFPSASLKYQITRGTELHLGYSRTITRPEVNVLAGVWSVDDIDLIVRAPNPNLKPSISDNFSARLAHYFEPVGMVAVNFYMNRVKGLFQSQEMTAEEFGNTDPRYAGYTFVTTQTVSGDAVNIRGLEVEFNHAMTYLPGPLDGLSVRGSFMYNDPDVPIVRVADKVGTLSLSYKKGPVRLYFNSIWTDDKYRSTTPSWFARRLDASVSGAYRIDRNFEAFFSIRNLLTKPLNVMVPGSLATSGNIGDHSAIYVNNGTSGTIGIRVRL</sequence>
<comment type="similarity">
    <text evidence="7">Belongs to the TonB-dependent receptor family.</text>
</comment>
<dbReference type="GO" id="GO:0009279">
    <property type="term" value="C:cell outer membrane"/>
    <property type="evidence" value="ECO:0007669"/>
    <property type="project" value="UniProtKB-SubCell"/>
</dbReference>
<dbReference type="InterPro" id="IPR008969">
    <property type="entry name" value="CarboxyPept-like_regulatory"/>
</dbReference>
<evidence type="ECO:0000256" key="4">
    <source>
        <dbReference type="ARBA" id="ARBA00023004"/>
    </source>
</evidence>
<dbReference type="KEGG" id="ssua:FPZ54_09310"/>
<dbReference type="PANTHER" id="PTHR40980:SF4">
    <property type="entry name" value="TONB-DEPENDENT RECEPTOR-LIKE BETA-BARREL DOMAIN-CONTAINING PROTEIN"/>
    <property type="match status" value="1"/>
</dbReference>
<keyword evidence="3" id="KW-0410">Iron transport</keyword>
<gene>
    <name evidence="9" type="ORF">FPZ54_09310</name>
</gene>
<evidence type="ECO:0000256" key="5">
    <source>
        <dbReference type="ARBA" id="ARBA00023136"/>
    </source>
</evidence>
<evidence type="ECO:0000256" key="7">
    <source>
        <dbReference type="RuleBase" id="RU003357"/>
    </source>
</evidence>
<evidence type="ECO:0000313" key="9">
    <source>
        <dbReference type="EMBL" id="QDX26196.1"/>
    </source>
</evidence>
<dbReference type="SMART" id="SM00965">
    <property type="entry name" value="STN"/>
    <property type="match status" value="1"/>
</dbReference>
<dbReference type="PANTHER" id="PTHR40980">
    <property type="entry name" value="PLUG DOMAIN-CONTAINING PROTEIN"/>
    <property type="match status" value="1"/>
</dbReference>
<keyword evidence="6" id="KW-0998">Cell outer membrane</keyword>
<dbReference type="InterPro" id="IPR012910">
    <property type="entry name" value="Plug_dom"/>
</dbReference>
<dbReference type="OrthoDB" id="5476657at2"/>
<accession>A0A518RFI8</accession>
<dbReference type="Gene3D" id="3.55.50.30">
    <property type="match status" value="1"/>
</dbReference>
<dbReference type="SUPFAM" id="SSF49464">
    <property type="entry name" value="Carboxypeptidase regulatory domain-like"/>
    <property type="match status" value="1"/>
</dbReference>
<dbReference type="Gene3D" id="2.40.170.20">
    <property type="entry name" value="TonB-dependent receptor, beta-barrel domain"/>
    <property type="match status" value="1"/>
</dbReference>
<dbReference type="GO" id="GO:0006826">
    <property type="term" value="P:iron ion transport"/>
    <property type="evidence" value="ECO:0007669"/>
    <property type="project" value="UniProtKB-KW"/>
</dbReference>
<reference evidence="9 10" key="1">
    <citation type="submission" date="2019-07" db="EMBL/GenBank/DDBJ databases">
        <title>Sphingomonas alkalisoli sp. nov., isolated from rhizosphere soil of Suaedae salsa.</title>
        <authorList>
            <person name="Zhang H."/>
            <person name="Xu L."/>
            <person name="Zhang J.-X."/>
            <person name="Sun J.-Q."/>
        </authorList>
    </citation>
    <scope>NUCLEOTIDE SEQUENCE [LARGE SCALE GENOMIC DNA]</scope>
    <source>
        <strain evidence="9 10">XS-10</strain>
    </source>
</reference>
<keyword evidence="7" id="KW-0798">TonB box</keyword>
<dbReference type="Pfam" id="PF00593">
    <property type="entry name" value="TonB_dep_Rec_b-barrel"/>
    <property type="match status" value="1"/>
</dbReference>
<keyword evidence="10" id="KW-1185">Reference proteome</keyword>
<feature type="domain" description="Secretin/TonB short N-terminal" evidence="8">
    <location>
        <begin position="73"/>
        <end position="124"/>
    </location>
</feature>
<dbReference type="Gene3D" id="2.170.130.10">
    <property type="entry name" value="TonB-dependent receptor, plug domain"/>
    <property type="match status" value="1"/>
</dbReference>
<dbReference type="InterPro" id="IPR000531">
    <property type="entry name" value="Beta-barrel_TonB"/>
</dbReference>
<evidence type="ECO:0000313" key="10">
    <source>
        <dbReference type="Proteomes" id="UP000318055"/>
    </source>
</evidence>
<dbReference type="Pfam" id="PF13620">
    <property type="entry name" value="CarboxypepD_reg"/>
    <property type="match status" value="1"/>
</dbReference>
<dbReference type="InterPro" id="IPR011662">
    <property type="entry name" value="Secretin/TonB_short_N"/>
</dbReference>
<dbReference type="AlphaFoldDB" id="A0A518RFI8"/>
<keyword evidence="5 7" id="KW-0472">Membrane</keyword>